<gene>
    <name evidence="9" type="primary">trpD</name>
    <name evidence="12" type="ORF">SHALO_1473</name>
</gene>
<dbReference type="RefSeq" id="WP_069478026.1">
    <property type="nucleotide sequence ID" value="NZ_CP017111.1"/>
</dbReference>
<keyword evidence="5 9" id="KW-0822">Tryptophan biosynthesis</keyword>
<dbReference type="Gene3D" id="1.20.970.10">
    <property type="entry name" value="Transferase, Pyrimidine Nucleoside Phosphorylase, Chain C"/>
    <property type="match status" value="1"/>
</dbReference>
<evidence type="ECO:0000256" key="5">
    <source>
        <dbReference type="ARBA" id="ARBA00022822"/>
    </source>
</evidence>
<dbReference type="AlphaFoldDB" id="A0A1D7TJR2"/>
<keyword evidence="3 9" id="KW-0328">Glycosyltransferase</keyword>
<feature type="binding site" evidence="9">
    <location>
        <begin position="79"/>
        <end position="82"/>
    </location>
    <ligand>
        <name>5-phospho-alpha-D-ribose 1-diphosphate</name>
        <dbReference type="ChEBI" id="CHEBI:58017"/>
    </ligand>
</feature>
<keyword evidence="13" id="KW-1185">Reference proteome</keyword>
<feature type="binding site" evidence="9">
    <location>
        <position position="69"/>
    </location>
    <ligand>
        <name>5-phospho-alpha-D-ribose 1-diphosphate</name>
        <dbReference type="ChEBI" id="CHEBI:58017"/>
    </ligand>
</feature>
<dbReference type="SUPFAM" id="SSF52418">
    <property type="entry name" value="Nucleoside phosphorylase/phosphoribosyltransferase catalytic domain"/>
    <property type="match status" value="1"/>
</dbReference>
<dbReference type="GO" id="GO:0004048">
    <property type="term" value="F:anthranilate phosphoribosyltransferase activity"/>
    <property type="evidence" value="ECO:0007669"/>
    <property type="project" value="UniProtKB-UniRule"/>
</dbReference>
<evidence type="ECO:0000256" key="7">
    <source>
        <dbReference type="ARBA" id="ARBA00052328"/>
    </source>
</evidence>
<evidence type="ECO:0000259" key="11">
    <source>
        <dbReference type="Pfam" id="PF02885"/>
    </source>
</evidence>
<dbReference type="STRING" id="1193502.SHALO_1473"/>
<keyword evidence="9" id="KW-0479">Metal-binding</keyword>
<comment type="cofactor">
    <cofactor evidence="9">
        <name>Mg(2+)</name>
        <dbReference type="ChEBI" id="CHEBI:18420"/>
    </cofactor>
    <text evidence="9">Binds 2 magnesium ions per monomer.</text>
</comment>
<dbReference type="InterPro" id="IPR035902">
    <property type="entry name" value="Nuc_phospho_transferase"/>
</dbReference>
<dbReference type="PANTHER" id="PTHR43285">
    <property type="entry name" value="ANTHRANILATE PHOSPHORIBOSYLTRANSFERASE"/>
    <property type="match status" value="1"/>
</dbReference>
<dbReference type="FunFam" id="3.40.1030.10:FF:000002">
    <property type="entry name" value="Anthranilate phosphoribosyltransferase"/>
    <property type="match status" value="1"/>
</dbReference>
<organism evidence="12 13">
    <name type="scientific">Sulfurospirillum halorespirans DSM 13726</name>
    <dbReference type="NCBI Taxonomy" id="1193502"/>
    <lineage>
        <taxon>Bacteria</taxon>
        <taxon>Pseudomonadati</taxon>
        <taxon>Campylobacterota</taxon>
        <taxon>Epsilonproteobacteria</taxon>
        <taxon>Campylobacterales</taxon>
        <taxon>Sulfurospirillaceae</taxon>
        <taxon>Sulfurospirillum</taxon>
    </lineage>
</organism>
<comment type="subunit">
    <text evidence="9">Homodimer.</text>
</comment>
<feature type="binding site" evidence="9">
    <location>
        <begin position="72"/>
        <end position="73"/>
    </location>
    <ligand>
        <name>5-phospho-alpha-D-ribose 1-diphosphate</name>
        <dbReference type="ChEBI" id="CHEBI:58017"/>
    </ligand>
</feature>
<feature type="binding site" evidence="9">
    <location>
        <position position="215"/>
    </location>
    <ligand>
        <name>Mg(2+)</name>
        <dbReference type="ChEBI" id="CHEBI:18420"/>
        <label>2</label>
    </ligand>
</feature>
<dbReference type="Gene3D" id="3.40.1030.10">
    <property type="entry name" value="Nucleoside phosphorylase/phosphoribosyltransferase catalytic domain"/>
    <property type="match status" value="1"/>
</dbReference>
<comment type="similarity">
    <text evidence="9">Belongs to the anthranilate phosphoribosyltransferase family.</text>
</comment>
<evidence type="ECO:0000313" key="13">
    <source>
        <dbReference type="Proteomes" id="UP000094609"/>
    </source>
</evidence>
<keyword evidence="4 9" id="KW-0808">Transferase</keyword>
<dbReference type="InterPro" id="IPR017459">
    <property type="entry name" value="Glycosyl_Trfase_fam3_N_dom"/>
</dbReference>
<keyword evidence="6 9" id="KW-0057">Aromatic amino acid biosynthesis</keyword>
<dbReference type="NCBIfam" id="TIGR01245">
    <property type="entry name" value="trpD"/>
    <property type="match status" value="1"/>
</dbReference>
<evidence type="ECO:0000256" key="3">
    <source>
        <dbReference type="ARBA" id="ARBA00022676"/>
    </source>
</evidence>
<dbReference type="PATRIC" id="fig|1193502.14.peg.1492"/>
<dbReference type="SUPFAM" id="SSF47648">
    <property type="entry name" value="Nucleoside phosphorylase/phosphoribosyltransferase N-terminal domain"/>
    <property type="match status" value="1"/>
</dbReference>
<dbReference type="EMBL" id="CP017111">
    <property type="protein sequence ID" value="AOO65248.1"/>
    <property type="molecule type" value="Genomic_DNA"/>
</dbReference>
<feature type="binding site" evidence="9">
    <location>
        <position position="109"/>
    </location>
    <ligand>
        <name>5-phospho-alpha-D-ribose 1-diphosphate</name>
        <dbReference type="ChEBI" id="CHEBI:58017"/>
    </ligand>
</feature>
<comment type="caution">
    <text evidence="9">Lacks conserved residue(s) required for the propagation of feature annotation.</text>
</comment>
<proteinExistence type="inferred from homology"/>
<dbReference type="Pfam" id="PF02885">
    <property type="entry name" value="Glycos_trans_3N"/>
    <property type="match status" value="1"/>
</dbReference>
<sequence length="327" mass="35602">MNYQEAYAQFNALFENELSSEAAVQFLVELYERGESFEEIAAAANVMREHSVKLDIPAHLKAELIDIVGTGGDKSGTFNISTTTSIVLAALGCKVAKHGSGSATSLSGSADVLKALGLNLSLTPEKQIKMLEECGFVFMFAMNHHPCMKHIMPIRKSLSHRTIFNMLGPLANPAGAQKQMIGVFHVDYIDRFSKALRELGTTKSMVVSSLDGLDEVSITAPTRYTMIENKVITEGEINPEDYGFTLAPLEAIKGGESVQNAEITRAILRGDEKGAKRDVVLLNGACALMIDGKARDMQEGIALMKEAIESKKAWDKLGEIIKLSYLI</sequence>
<dbReference type="GO" id="GO:0000287">
    <property type="term" value="F:magnesium ion binding"/>
    <property type="evidence" value="ECO:0007669"/>
    <property type="project" value="UniProtKB-UniRule"/>
</dbReference>
<evidence type="ECO:0000256" key="8">
    <source>
        <dbReference type="ARBA" id="ARBA00061188"/>
    </source>
</evidence>
<feature type="domain" description="Glycosyl transferase family 3 N-terminal" evidence="11">
    <location>
        <begin position="3"/>
        <end position="51"/>
    </location>
</feature>
<keyword evidence="9" id="KW-0460">Magnesium</keyword>
<feature type="binding site" evidence="9">
    <location>
        <begin position="97"/>
        <end position="105"/>
    </location>
    <ligand>
        <name>5-phospho-alpha-D-ribose 1-diphosphate</name>
        <dbReference type="ChEBI" id="CHEBI:58017"/>
    </ligand>
</feature>
<feature type="domain" description="Glycosyl transferase family 3" evidence="10">
    <location>
        <begin position="63"/>
        <end position="313"/>
    </location>
</feature>
<dbReference type="GO" id="GO:0000162">
    <property type="term" value="P:L-tryptophan biosynthetic process"/>
    <property type="evidence" value="ECO:0007669"/>
    <property type="project" value="UniProtKB-UniRule"/>
</dbReference>
<dbReference type="InterPro" id="IPR005940">
    <property type="entry name" value="Anthranilate_Pribosyl_Tfrase"/>
</dbReference>
<dbReference type="EC" id="2.4.2.18" evidence="9"/>
<dbReference type="PANTHER" id="PTHR43285:SF2">
    <property type="entry name" value="ANTHRANILATE PHOSPHORIBOSYLTRANSFERASE"/>
    <property type="match status" value="1"/>
</dbReference>
<protein>
    <recommendedName>
        <fullName evidence="9">Anthranilate phosphoribosyltransferase</fullName>
        <ecNumber evidence="9">2.4.2.18</ecNumber>
    </recommendedName>
</protein>
<comment type="catalytic activity">
    <reaction evidence="7 9">
        <text>N-(5-phospho-beta-D-ribosyl)anthranilate + diphosphate = 5-phospho-alpha-D-ribose 1-diphosphate + anthranilate</text>
        <dbReference type="Rhea" id="RHEA:11768"/>
        <dbReference type="ChEBI" id="CHEBI:16567"/>
        <dbReference type="ChEBI" id="CHEBI:18277"/>
        <dbReference type="ChEBI" id="CHEBI:33019"/>
        <dbReference type="ChEBI" id="CHEBI:58017"/>
        <dbReference type="EC" id="2.4.2.18"/>
    </reaction>
</comment>
<name>A0A1D7TJR2_9BACT</name>
<evidence type="ECO:0000256" key="1">
    <source>
        <dbReference type="ARBA" id="ARBA00004907"/>
    </source>
</evidence>
<comment type="pathway">
    <text evidence="1 9">Amino-acid biosynthesis; L-tryptophan biosynthesis; L-tryptophan from chorismate: step 2/5.</text>
</comment>
<dbReference type="HAMAP" id="MF_00211">
    <property type="entry name" value="TrpD"/>
    <property type="match status" value="1"/>
</dbReference>
<feature type="binding site" evidence="9">
    <location>
        <position position="155"/>
    </location>
    <ligand>
        <name>anthranilate</name>
        <dbReference type="ChEBI" id="CHEBI:16567"/>
        <label>2</label>
    </ligand>
</feature>
<evidence type="ECO:0000313" key="12">
    <source>
        <dbReference type="EMBL" id="AOO65248.1"/>
    </source>
</evidence>
<evidence type="ECO:0000256" key="4">
    <source>
        <dbReference type="ARBA" id="ARBA00022679"/>
    </source>
</evidence>
<keyword evidence="2 9" id="KW-0028">Amino-acid biosynthesis</keyword>
<dbReference type="KEGG" id="shal:SHALO_1473"/>
<reference evidence="13" key="1">
    <citation type="submission" date="2016-08" db="EMBL/GenBank/DDBJ databases">
        <title>Complete genome sequence of the organohalide-respiring Epsilonproteobacterium Sulfurospirillum halorespirans.</title>
        <authorList>
            <person name="Goris T."/>
            <person name="Zimmermann J."/>
            <person name="Schenz B."/>
            <person name="Lemos M."/>
            <person name="Hackermueller J."/>
            <person name="Diekert G."/>
        </authorList>
    </citation>
    <scope>NUCLEOTIDE SEQUENCE [LARGE SCALE GENOMIC DNA]</scope>
    <source>
        <strain>DSM 13726</strain>
        <strain evidence="13">PCE-M2</strain>
    </source>
</reference>
<feature type="binding site" evidence="9">
    <location>
        <position position="215"/>
    </location>
    <ligand>
        <name>Mg(2+)</name>
        <dbReference type="ChEBI" id="CHEBI:18420"/>
        <label>1</label>
    </ligand>
</feature>
<dbReference type="InterPro" id="IPR000312">
    <property type="entry name" value="Glycosyl_Trfase_fam3"/>
</dbReference>
<dbReference type="Proteomes" id="UP000094609">
    <property type="component" value="Chromosome"/>
</dbReference>
<accession>A0A1D7TJR2</accession>
<evidence type="ECO:0000256" key="2">
    <source>
        <dbReference type="ARBA" id="ARBA00022605"/>
    </source>
</evidence>
<evidence type="ECO:0000256" key="6">
    <source>
        <dbReference type="ARBA" id="ARBA00023141"/>
    </source>
</evidence>
<comment type="function">
    <text evidence="9">Catalyzes the transfer of the phosphoribosyl group of 5-phosphorylribose-1-pyrophosphate (PRPP) to anthranilate to yield N-(5'-phosphoribosyl)-anthranilate (PRA).</text>
</comment>
<evidence type="ECO:0000259" key="10">
    <source>
        <dbReference type="Pfam" id="PF00591"/>
    </source>
</evidence>
<evidence type="ECO:0000256" key="9">
    <source>
        <dbReference type="HAMAP-Rule" id="MF_00211"/>
    </source>
</evidence>
<feature type="binding site" evidence="9">
    <location>
        <position position="77"/>
    </location>
    <ligand>
        <name>5-phospho-alpha-D-ribose 1-diphosphate</name>
        <dbReference type="ChEBI" id="CHEBI:58017"/>
    </ligand>
</feature>
<dbReference type="Pfam" id="PF00591">
    <property type="entry name" value="Glycos_transf_3"/>
    <property type="match status" value="1"/>
</dbReference>
<feature type="binding site" evidence="9">
    <location>
        <position position="69"/>
    </location>
    <ligand>
        <name>anthranilate</name>
        <dbReference type="ChEBI" id="CHEBI:16567"/>
        <label>1</label>
    </ligand>
</feature>
<comment type="similarity">
    <text evidence="8">In the C-terminal section; belongs to the anthranilate phosphoribosyltransferase family.</text>
</comment>
<dbReference type="UniPathway" id="UPA00035">
    <property type="reaction ID" value="UER00041"/>
</dbReference>
<feature type="binding site" evidence="9">
    <location>
        <position position="81"/>
    </location>
    <ligand>
        <name>Mg(2+)</name>
        <dbReference type="ChEBI" id="CHEBI:18420"/>
        <label>1</label>
    </ligand>
</feature>
<dbReference type="GO" id="GO:0005829">
    <property type="term" value="C:cytosol"/>
    <property type="evidence" value="ECO:0007669"/>
    <property type="project" value="TreeGrafter"/>
</dbReference>
<dbReference type="InterPro" id="IPR036320">
    <property type="entry name" value="Glycosyl_Trfase_fam3_N_dom_sf"/>
</dbReference>
<feature type="binding site" evidence="9">
    <location>
        <position position="214"/>
    </location>
    <ligand>
        <name>Mg(2+)</name>
        <dbReference type="ChEBI" id="CHEBI:18420"/>
        <label>2</label>
    </ligand>
</feature>